<accession>A0A3B1BZ64</accession>
<evidence type="ECO:0000313" key="1">
    <source>
        <dbReference type="EMBL" id="VAX11685.1"/>
    </source>
</evidence>
<sequence length="109" mass="11904">MKHLILLILATIMLSTIGCTFVKLTQEGDRVRVATADEVNGCEHLGETRASLIDTVVGFKRNPETVQDELETLARNSAVNLKGDSVVAISRVVDGNQTFAVYRCNGMPR</sequence>
<dbReference type="EMBL" id="UOFX01000089">
    <property type="protein sequence ID" value="VAX11685.1"/>
    <property type="molecule type" value="Genomic_DNA"/>
</dbReference>
<protein>
    <recommendedName>
        <fullName evidence="2">DUF4156 domain-containing protein</fullName>
    </recommendedName>
</protein>
<dbReference type="PROSITE" id="PS51257">
    <property type="entry name" value="PROKAR_LIPOPROTEIN"/>
    <property type="match status" value="1"/>
</dbReference>
<gene>
    <name evidence="1" type="ORF">MNBD_GAMMA26-55</name>
</gene>
<dbReference type="Pfam" id="PF13698">
    <property type="entry name" value="DUF4156"/>
    <property type="match status" value="1"/>
</dbReference>
<organism evidence="1">
    <name type="scientific">hydrothermal vent metagenome</name>
    <dbReference type="NCBI Taxonomy" id="652676"/>
    <lineage>
        <taxon>unclassified sequences</taxon>
        <taxon>metagenomes</taxon>
        <taxon>ecological metagenomes</taxon>
    </lineage>
</organism>
<dbReference type="AlphaFoldDB" id="A0A3B1BZ64"/>
<dbReference type="InterPro" id="IPR025294">
    <property type="entry name" value="DUF4156"/>
</dbReference>
<reference evidence="1" key="1">
    <citation type="submission" date="2018-06" db="EMBL/GenBank/DDBJ databases">
        <authorList>
            <person name="Zhirakovskaya E."/>
        </authorList>
    </citation>
    <scope>NUCLEOTIDE SEQUENCE</scope>
</reference>
<evidence type="ECO:0008006" key="2">
    <source>
        <dbReference type="Google" id="ProtNLM"/>
    </source>
</evidence>
<name>A0A3B1BZ64_9ZZZZ</name>
<proteinExistence type="predicted"/>